<evidence type="ECO:0000256" key="4">
    <source>
        <dbReference type="ARBA" id="ARBA00023136"/>
    </source>
</evidence>
<keyword evidence="4 6" id="KW-0472">Membrane</keyword>
<comment type="catalytic activity">
    <reaction evidence="6">
        <text>4-hydroxy-3-methoxy-5-(all-trans-decaprenyl)benzoate + H(+) = 2-methoxy-6-(all-trans-decaprenyl)phenol + CO2</text>
        <dbReference type="Rhea" id="RHEA:81275"/>
        <dbReference type="ChEBI" id="CHEBI:15378"/>
        <dbReference type="ChEBI" id="CHEBI:16526"/>
        <dbReference type="ChEBI" id="CHEBI:50774"/>
        <dbReference type="ChEBI" id="CHEBI:62796"/>
        <dbReference type="EC" id="4.1.1.130"/>
    </reaction>
</comment>
<dbReference type="GO" id="GO:0031314">
    <property type="term" value="C:extrinsic component of mitochondrial inner membrane"/>
    <property type="evidence" value="ECO:0007669"/>
    <property type="project" value="UniProtKB-UniRule"/>
</dbReference>
<dbReference type="GO" id="GO:0120539">
    <property type="term" value="F:4-hydroxy-3-methoxy-5-polyprenylbenzoate decarboxylase activity"/>
    <property type="evidence" value="ECO:0007669"/>
    <property type="project" value="UniProtKB-EC"/>
</dbReference>
<reference evidence="7" key="1">
    <citation type="submission" date="2020-03" db="EMBL/GenBank/DDBJ databases">
        <title>Studies in the Genomics of Life Span.</title>
        <authorList>
            <person name="Glass D."/>
        </authorList>
    </citation>
    <scope>NUCLEOTIDE SEQUENCE</scope>
    <source>
        <strain evidence="7">LTLLF</strain>
        <tissue evidence="7">Muscle</tissue>
    </source>
</reference>
<comment type="function">
    <text evidence="6">Lyase that catalyzes the C1-decarboxylation of 4-hydroxy-3-methoxy-5-(all-trans-decaprenyl)benzoic acid into 2-methoxy-6-(all-trans-decaprenyl)phenol during ubiquinone biosynthesis.</text>
</comment>
<dbReference type="InterPro" id="IPR007715">
    <property type="entry name" value="Coq4"/>
</dbReference>
<keyword evidence="6" id="KW-0862">Zinc</keyword>
<evidence type="ECO:0000256" key="5">
    <source>
        <dbReference type="ARBA" id="ARBA00023239"/>
    </source>
</evidence>
<keyword evidence="7" id="KW-0830">Ubiquinone</keyword>
<keyword evidence="5 6" id="KW-0456">Lyase</keyword>
<organism evidence="7 8">
    <name type="scientific">Microtus ochrogaster</name>
    <name type="common">Prairie vole</name>
    <dbReference type="NCBI Taxonomy" id="79684"/>
    <lineage>
        <taxon>Eukaryota</taxon>
        <taxon>Metazoa</taxon>
        <taxon>Chordata</taxon>
        <taxon>Craniata</taxon>
        <taxon>Vertebrata</taxon>
        <taxon>Euteleostomi</taxon>
        <taxon>Mammalia</taxon>
        <taxon>Eutheria</taxon>
        <taxon>Euarchontoglires</taxon>
        <taxon>Glires</taxon>
        <taxon>Rodentia</taxon>
        <taxon>Myomorpha</taxon>
        <taxon>Muroidea</taxon>
        <taxon>Cricetidae</taxon>
        <taxon>Arvicolinae</taxon>
        <taxon>Microtus</taxon>
    </lineage>
</organism>
<keyword evidence="3 6" id="KW-0496">Mitochondrion</keyword>
<protein>
    <recommendedName>
        <fullName evidence="6">Ubiquinone biosynthesis protein COQ4 homolog, mitochondrial</fullName>
    </recommendedName>
    <alternativeName>
        <fullName evidence="6">4-hydroxy-3-methoxy-5-polyprenylbenzoate decarboxylase</fullName>
        <ecNumber evidence="6">4.1.1.130</ecNumber>
    </alternativeName>
    <alternativeName>
        <fullName evidence="6">Coenzyme Q biosynthesis protein 4 homolog</fullName>
    </alternativeName>
</protein>
<dbReference type="HAMAP" id="MF_03111">
    <property type="entry name" value="Coq4"/>
    <property type="match status" value="1"/>
</dbReference>
<dbReference type="Pfam" id="PF05019">
    <property type="entry name" value="Coq4"/>
    <property type="match status" value="2"/>
</dbReference>
<comment type="caution">
    <text evidence="7">The sequence shown here is derived from an EMBL/GenBank/DDBJ whole genome shotgun (WGS) entry which is preliminary data.</text>
</comment>
<feature type="binding site" evidence="6">
    <location>
        <position position="204"/>
    </location>
    <ligand>
        <name>Zn(2+)</name>
        <dbReference type="ChEBI" id="CHEBI:29105"/>
    </ligand>
</feature>
<keyword evidence="2 6" id="KW-0999">Mitochondrion inner membrane</keyword>
<dbReference type="InterPro" id="IPR027540">
    <property type="entry name" value="Coq4_euk"/>
</dbReference>
<name>A0A8J6G5S6_MICOH</name>
<keyword evidence="6" id="KW-0479">Metal-binding</keyword>
<feature type="binding site" evidence="6">
    <location>
        <position position="219"/>
    </location>
    <ligand>
        <name>Zn(2+)</name>
        <dbReference type="ChEBI" id="CHEBI:29105"/>
    </ligand>
</feature>
<feature type="binding site" evidence="6">
    <location>
        <position position="207"/>
    </location>
    <ligand>
        <name>Zn(2+)</name>
        <dbReference type="ChEBI" id="CHEBI:29105"/>
    </ligand>
</feature>
<dbReference type="AlphaFoldDB" id="A0A8J6G5S6"/>
<comment type="cofactor">
    <cofactor evidence="6">
        <name>Zn(2+)</name>
        <dbReference type="ChEBI" id="CHEBI:29105"/>
    </cofactor>
</comment>
<gene>
    <name evidence="6" type="primary">COQ4</name>
    <name evidence="7" type="ORF">LTLLF_178180</name>
</gene>
<dbReference type="GO" id="GO:0008270">
    <property type="term" value="F:zinc ion binding"/>
    <property type="evidence" value="ECO:0007669"/>
    <property type="project" value="UniProtKB-UniRule"/>
</dbReference>
<dbReference type="PANTHER" id="PTHR12922">
    <property type="entry name" value="UBIQUINONE BIOSYNTHESIS PROTEIN"/>
    <property type="match status" value="1"/>
</dbReference>
<proteinExistence type="inferred from homology"/>
<dbReference type="UniPathway" id="UPA00232"/>
<evidence type="ECO:0000256" key="6">
    <source>
        <dbReference type="HAMAP-Rule" id="MF_03111"/>
    </source>
</evidence>
<dbReference type="PANTHER" id="PTHR12922:SF7">
    <property type="entry name" value="UBIQUINONE BIOSYNTHESIS PROTEIN COQ4 HOMOLOG, MITOCHONDRIAL"/>
    <property type="match status" value="1"/>
</dbReference>
<sequence>MVTLLLRSLRLHRSSPRGLLRLAVDVPLRNGSHGTRPLYPDHIPTTSLQKILLAAGSAGMALYNPYRHDMVAVLGETTGCHTLRFLRDQMKKDPEGAQILQERPRISLSTLDLSKLRSLPEGSLGREYLRFLDVNRVSPDTRAPTRFVDDEELAYVIQRYREVHDMLHTLLGMPTNMLDTRAPTRFVDDEELAYVIQRYREVHDMLHTLLGMPTNMLGEVVVKWFEAVQTGLPMCILGALFGPIRLRAQNLQVLFSELIPWAIQNGRRAPCVLNLYYERRWEQPLTALREELRISPPPAHIQGQA</sequence>
<keyword evidence="1 6" id="KW-0831">Ubiquinone biosynthesis</keyword>
<evidence type="ECO:0000256" key="3">
    <source>
        <dbReference type="ARBA" id="ARBA00023128"/>
    </source>
</evidence>
<evidence type="ECO:0000313" key="7">
    <source>
        <dbReference type="EMBL" id="KAH0505290.1"/>
    </source>
</evidence>
<evidence type="ECO:0000313" key="8">
    <source>
        <dbReference type="Proteomes" id="UP000710432"/>
    </source>
</evidence>
<dbReference type="Proteomes" id="UP000710432">
    <property type="component" value="Unassembled WGS sequence"/>
</dbReference>
<comment type="pathway">
    <text evidence="6">Cofactor biosynthesis; ubiquinone biosynthesis.</text>
</comment>
<accession>A0A8J6G5S6</accession>
<comment type="similarity">
    <text evidence="6">Belongs to the COQ4 family.</text>
</comment>
<evidence type="ECO:0000256" key="1">
    <source>
        <dbReference type="ARBA" id="ARBA00022688"/>
    </source>
</evidence>
<comment type="subunit">
    <text evidence="6">Component of a multi-subunit COQ enzyme complex, composed of at least COQ3, COQ4, COQ5, COQ6, COQ7 and COQ9.</text>
</comment>
<dbReference type="EMBL" id="JAATJU010024600">
    <property type="protein sequence ID" value="KAH0505290.1"/>
    <property type="molecule type" value="Genomic_DNA"/>
</dbReference>
<dbReference type="EC" id="4.1.1.130" evidence="6"/>
<evidence type="ECO:0000256" key="2">
    <source>
        <dbReference type="ARBA" id="ARBA00022792"/>
    </source>
</evidence>
<feature type="binding site" evidence="6">
    <location>
        <position position="203"/>
    </location>
    <ligand>
        <name>Zn(2+)</name>
        <dbReference type="ChEBI" id="CHEBI:29105"/>
    </ligand>
</feature>
<comment type="subcellular location">
    <subcellularLocation>
        <location evidence="6">Mitochondrion inner membrane</location>
        <topology evidence="6">Peripheral membrane protein</topology>
        <orientation evidence="6">Matrix side</orientation>
    </subcellularLocation>
</comment>